<dbReference type="AlphaFoldDB" id="A0A2S0WSS2"/>
<dbReference type="Pfam" id="PF00883">
    <property type="entry name" value="Peptidase_M17"/>
    <property type="match status" value="1"/>
</dbReference>
<evidence type="ECO:0000256" key="3">
    <source>
        <dbReference type="ARBA" id="ARBA00009528"/>
    </source>
</evidence>
<keyword evidence="8" id="KW-0479">Metal-binding</keyword>
<evidence type="ECO:0000256" key="8">
    <source>
        <dbReference type="HAMAP-Rule" id="MF_00181"/>
    </source>
</evidence>
<feature type="binding site" evidence="8">
    <location>
        <position position="277"/>
    </location>
    <ligand>
        <name>Mn(2+)</name>
        <dbReference type="ChEBI" id="CHEBI:29035"/>
        <label>2</label>
    </ligand>
</feature>
<comment type="cofactor">
    <cofactor evidence="8">
        <name>Mn(2+)</name>
        <dbReference type="ChEBI" id="CHEBI:29035"/>
    </cofactor>
    <text evidence="8">Binds 2 manganese ions per subunit.</text>
</comment>
<comment type="subcellular location">
    <subcellularLocation>
        <location evidence="8">Cytoplasm</location>
    </subcellularLocation>
</comment>
<evidence type="ECO:0000313" key="11">
    <source>
        <dbReference type="Proteomes" id="UP000244729"/>
    </source>
</evidence>
<keyword evidence="11" id="KW-1185">Reference proteome</keyword>
<evidence type="ECO:0000256" key="6">
    <source>
        <dbReference type="ARBA" id="ARBA00022801"/>
    </source>
</evidence>
<organism evidence="10 11">
    <name type="scientific">Agromyces badenianii</name>
    <dbReference type="NCBI Taxonomy" id="2080742"/>
    <lineage>
        <taxon>Bacteria</taxon>
        <taxon>Bacillati</taxon>
        <taxon>Actinomycetota</taxon>
        <taxon>Actinomycetes</taxon>
        <taxon>Micrococcales</taxon>
        <taxon>Microbacteriaceae</taxon>
        <taxon>Agromyces</taxon>
    </lineage>
</organism>
<accession>A0A2S0WSS2</accession>
<dbReference type="CDD" id="cd00433">
    <property type="entry name" value="Peptidase_M17"/>
    <property type="match status" value="1"/>
</dbReference>
<dbReference type="InterPro" id="IPR008283">
    <property type="entry name" value="Peptidase_M17_N"/>
</dbReference>
<feature type="binding site" evidence="8">
    <location>
        <position position="355"/>
    </location>
    <ligand>
        <name>Mn(2+)</name>
        <dbReference type="ChEBI" id="CHEBI:29035"/>
        <label>1</label>
    </ligand>
</feature>
<feature type="binding site" evidence="8">
    <location>
        <position position="357"/>
    </location>
    <ligand>
        <name>Mn(2+)</name>
        <dbReference type="ChEBI" id="CHEBI:29035"/>
        <label>1</label>
    </ligand>
</feature>
<dbReference type="InterPro" id="IPR011356">
    <property type="entry name" value="Leucine_aapep/pepB"/>
</dbReference>
<dbReference type="Proteomes" id="UP000244729">
    <property type="component" value="Chromosome"/>
</dbReference>
<feature type="binding site" evidence="8">
    <location>
        <position position="296"/>
    </location>
    <ligand>
        <name>Mn(2+)</name>
        <dbReference type="ChEBI" id="CHEBI:29035"/>
        <label>2</label>
    </ligand>
</feature>
<feature type="domain" description="Cytosol aminopeptidase" evidence="9">
    <location>
        <begin position="353"/>
        <end position="360"/>
    </location>
</feature>
<dbReference type="Gene3D" id="3.40.220.10">
    <property type="entry name" value="Leucine Aminopeptidase, subunit E, domain 1"/>
    <property type="match status" value="1"/>
</dbReference>
<dbReference type="KEGG" id="agm:DCE93_00505"/>
<dbReference type="EMBL" id="CP028913">
    <property type="protein sequence ID" value="AWB94338.1"/>
    <property type="molecule type" value="Genomic_DNA"/>
</dbReference>
<name>A0A2S0WSS2_9MICO</name>
<dbReference type="HAMAP" id="MF_00181">
    <property type="entry name" value="Cytosol_peptidase_M17"/>
    <property type="match status" value="1"/>
</dbReference>
<dbReference type="SUPFAM" id="SSF52949">
    <property type="entry name" value="Macro domain-like"/>
    <property type="match status" value="1"/>
</dbReference>
<dbReference type="GO" id="GO:0070006">
    <property type="term" value="F:metalloaminopeptidase activity"/>
    <property type="evidence" value="ECO:0007669"/>
    <property type="project" value="InterPro"/>
</dbReference>
<dbReference type="PANTHER" id="PTHR11963:SF23">
    <property type="entry name" value="CYTOSOL AMINOPEPTIDASE"/>
    <property type="match status" value="1"/>
</dbReference>
<keyword evidence="5 8" id="KW-0645">Protease</keyword>
<keyword evidence="4 8" id="KW-0031">Aminopeptidase</keyword>
<comment type="similarity">
    <text evidence="3 8">Belongs to the peptidase M17 family.</text>
</comment>
<evidence type="ECO:0000256" key="2">
    <source>
        <dbReference type="ARBA" id="ARBA00000967"/>
    </source>
</evidence>
<dbReference type="InterPro" id="IPR000819">
    <property type="entry name" value="Peptidase_M17_C"/>
</dbReference>
<feature type="binding site" evidence="8">
    <location>
        <position position="272"/>
    </location>
    <ligand>
        <name>Mn(2+)</name>
        <dbReference type="ChEBI" id="CHEBI:29035"/>
        <label>2</label>
    </ligand>
</feature>
<feature type="binding site" evidence="8">
    <location>
        <position position="277"/>
    </location>
    <ligand>
        <name>Mn(2+)</name>
        <dbReference type="ChEBI" id="CHEBI:29035"/>
        <label>1</label>
    </ligand>
</feature>
<dbReference type="InterPro" id="IPR023042">
    <property type="entry name" value="Peptidase_M17_leu_NH2_pept"/>
</dbReference>
<comment type="catalytic activity">
    <reaction evidence="1 8">
        <text>Release of an N-terminal amino acid, Xaa-|-Yaa-, in which Xaa is preferably Leu, but may be other amino acids including Pro although not Arg or Lys, and Yaa may be Pro. Amino acid amides and methyl esters are also readily hydrolyzed, but rates on arylamides are exceedingly low.</text>
        <dbReference type="EC" id="3.4.11.1"/>
    </reaction>
</comment>
<dbReference type="Gene3D" id="3.40.630.10">
    <property type="entry name" value="Zn peptidases"/>
    <property type="match status" value="1"/>
</dbReference>
<feature type="active site" evidence="8">
    <location>
        <position position="284"/>
    </location>
</feature>
<sequence>MTRSPSKLIPDGFTATPSLADSPVVVLDDALGGVETTGVLVFTPVADAAPIAGLSPSAWQRAGFEAEPGQTLLIPGDEPTVLVGGGAAAGLTVNGLRDATAAFVRATSKTGRLGFEIPSLGELDPAAAGQAIAEGAALARYRYSGLASKRPDAPLERLAVRIGDIEPARAATAEFRAGIEAGLITSRAANIARDLANTPPGHLTAVDLAEVAVALGARFGFDVEVFDKQQLIELGCGGLLGVNRGSTEEPRMVKLRYTPPGTSTGHLGLVGKGITYDSGGISLKPSDPMHLLMKMDMGGAASVLGAFTALRALGATATVSGWLMCTDNMPSGSAYQLGDVLTARGGTTVEVKNTDAEGRLVMMDAIALANEDGVDAIVDIATLTGAALMALGPSIAALLGNDETMLATVERAAATSDEQVWRLPLERRYRKQLDSEVADIANLGGPFAGATTAALFLDHFVGATPWAHLDIAGTMQTEADDSWRSKGATGFGTRILIDVARGFQPAR</sequence>
<dbReference type="PRINTS" id="PR00481">
    <property type="entry name" value="LAMNOPPTDASE"/>
</dbReference>
<dbReference type="GO" id="GO:0006508">
    <property type="term" value="P:proteolysis"/>
    <property type="evidence" value="ECO:0007669"/>
    <property type="project" value="UniProtKB-KW"/>
</dbReference>
<evidence type="ECO:0000256" key="1">
    <source>
        <dbReference type="ARBA" id="ARBA00000135"/>
    </source>
</evidence>
<evidence type="ECO:0000313" key="10">
    <source>
        <dbReference type="EMBL" id="AWB94338.1"/>
    </source>
</evidence>
<comment type="function">
    <text evidence="7 8">Presumably involved in the processing and regular turnover of intracellular proteins. Catalyzes the removal of unsubstituted N-terminal amino acids from various peptides.</text>
</comment>
<evidence type="ECO:0000256" key="4">
    <source>
        <dbReference type="ARBA" id="ARBA00022438"/>
    </source>
</evidence>
<dbReference type="SUPFAM" id="SSF53187">
    <property type="entry name" value="Zn-dependent exopeptidases"/>
    <property type="match status" value="1"/>
</dbReference>
<dbReference type="EC" id="3.4.11.10" evidence="8"/>
<keyword evidence="6 8" id="KW-0378">Hydrolase</keyword>
<evidence type="ECO:0000259" key="9">
    <source>
        <dbReference type="PROSITE" id="PS00631"/>
    </source>
</evidence>
<comment type="catalytic activity">
    <reaction evidence="2 8">
        <text>Release of an N-terminal amino acid, preferentially leucine, but not glutamic or aspartic acids.</text>
        <dbReference type="EC" id="3.4.11.10"/>
    </reaction>
</comment>
<feature type="binding site" evidence="8">
    <location>
        <position position="357"/>
    </location>
    <ligand>
        <name>Mn(2+)</name>
        <dbReference type="ChEBI" id="CHEBI:29035"/>
        <label>2</label>
    </ligand>
</feature>
<dbReference type="Pfam" id="PF02789">
    <property type="entry name" value="Peptidase_M17_N"/>
    <property type="match status" value="1"/>
</dbReference>
<keyword evidence="8" id="KW-0963">Cytoplasm</keyword>
<proteinExistence type="inferred from homology"/>
<dbReference type="OrthoDB" id="9809354at2"/>
<dbReference type="PANTHER" id="PTHR11963">
    <property type="entry name" value="LEUCINE AMINOPEPTIDASE-RELATED"/>
    <property type="match status" value="1"/>
</dbReference>
<dbReference type="InterPro" id="IPR043472">
    <property type="entry name" value="Macro_dom-like"/>
</dbReference>
<gene>
    <name evidence="8" type="primary">pepA</name>
    <name evidence="10" type="ORF">DCE93_00505</name>
</gene>
<dbReference type="GO" id="GO:0030145">
    <property type="term" value="F:manganese ion binding"/>
    <property type="evidence" value="ECO:0007669"/>
    <property type="project" value="UniProtKB-UniRule"/>
</dbReference>
<dbReference type="GO" id="GO:0005737">
    <property type="term" value="C:cytoplasm"/>
    <property type="evidence" value="ECO:0007669"/>
    <property type="project" value="UniProtKB-SubCell"/>
</dbReference>
<evidence type="ECO:0000256" key="7">
    <source>
        <dbReference type="ARBA" id="ARBA00049972"/>
    </source>
</evidence>
<dbReference type="RefSeq" id="WP_108594165.1">
    <property type="nucleotide sequence ID" value="NZ_CP028913.1"/>
</dbReference>
<reference evidence="10 11" key="1">
    <citation type="submission" date="2018-04" db="EMBL/GenBank/DDBJ databases">
        <authorList>
            <person name="Li J."/>
        </authorList>
    </citation>
    <scope>NUCLEOTIDE SEQUENCE [LARGE SCALE GENOMIC DNA]</scope>
    <source>
        <strain evidence="11">30A</strain>
    </source>
</reference>
<evidence type="ECO:0000256" key="5">
    <source>
        <dbReference type="ARBA" id="ARBA00022670"/>
    </source>
</evidence>
<keyword evidence="8" id="KW-0464">Manganese</keyword>
<protein>
    <recommendedName>
        <fullName evidence="8">Probable cytosol aminopeptidase</fullName>
        <ecNumber evidence="8">3.4.11.1</ecNumber>
    </recommendedName>
    <alternativeName>
        <fullName evidence="8">Leucine aminopeptidase</fullName>
        <shortName evidence="8">LAP</shortName>
        <ecNumber evidence="8">3.4.11.10</ecNumber>
    </alternativeName>
    <alternativeName>
        <fullName evidence="8">Leucyl aminopeptidase</fullName>
    </alternativeName>
</protein>
<feature type="active site" evidence="8">
    <location>
        <position position="359"/>
    </location>
</feature>
<dbReference type="NCBIfam" id="NF002073">
    <property type="entry name" value="PRK00913.1-2"/>
    <property type="match status" value="1"/>
</dbReference>
<dbReference type="PROSITE" id="PS00631">
    <property type="entry name" value="CYTOSOL_AP"/>
    <property type="match status" value="1"/>
</dbReference>
<dbReference type="EC" id="3.4.11.1" evidence="8"/>